<dbReference type="InterPro" id="IPR036291">
    <property type="entry name" value="NAD(P)-bd_dom_sf"/>
</dbReference>
<protein>
    <submittedName>
        <fullName evidence="1">Lactate dehydrogenase</fullName>
    </submittedName>
</protein>
<dbReference type="Proteomes" id="UP000606870">
    <property type="component" value="Unassembled WGS sequence"/>
</dbReference>
<dbReference type="RefSeq" id="WP_186502408.1">
    <property type="nucleotide sequence ID" value="NZ_JACOGK010000006.1"/>
</dbReference>
<reference evidence="1 2" key="1">
    <citation type="submission" date="2020-08" db="EMBL/GenBank/DDBJ databases">
        <authorList>
            <person name="Liu C."/>
            <person name="Sun Q."/>
        </authorList>
    </citation>
    <scope>NUCLEOTIDE SEQUENCE [LARGE SCALE GENOMIC DNA]</scope>
    <source>
        <strain evidence="1 2">NSJ-59</strain>
    </source>
</reference>
<name>A0ABR6VGH8_9FIRM</name>
<dbReference type="EMBL" id="JACOGK010000006">
    <property type="protein sequence ID" value="MBC3536248.1"/>
    <property type="molecule type" value="Genomic_DNA"/>
</dbReference>
<dbReference type="Gene3D" id="3.40.50.720">
    <property type="entry name" value="NAD(P)-binding Rossmann-like Domain"/>
    <property type="match status" value="1"/>
</dbReference>
<proteinExistence type="predicted"/>
<dbReference type="SUPFAM" id="SSF51735">
    <property type="entry name" value="NAD(P)-binding Rossmann-fold domains"/>
    <property type="match status" value="1"/>
</dbReference>
<organism evidence="1 2">
    <name type="scientific">Megasphaera hominis</name>
    <dbReference type="NCBI Taxonomy" id="159836"/>
    <lineage>
        <taxon>Bacteria</taxon>
        <taxon>Bacillati</taxon>
        <taxon>Bacillota</taxon>
        <taxon>Negativicutes</taxon>
        <taxon>Veillonellales</taxon>
        <taxon>Veillonellaceae</taxon>
        <taxon>Megasphaera</taxon>
    </lineage>
</organism>
<comment type="caution">
    <text evidence="1">The sequence shown here is derived from an EMBL/GenBank/DDBJ whole genome shotgun (WGS) entry which is preliminary data.</text>
</comment>
<keyword evidence="2" id="KW-1185">Reference proteome</keyword>
<evidence type="ECO:0000313" key="2">
    <source>
        <dbReference type="Proteomes" id="UP000606870"/>
    </source>
</evidence>
<gene>
    <name evidence="1" type="ORF">H8J70_03145</name>
</gene>
<accession>A0ABR6VGH8</accession>
<evidence type="ECO:0000313" key="1">
    <source>
        <dbReference type="EMBL" id="MBC3536248.1"/>
    </source>
</evidence>
<sequence>MENKRYVHELPREAGITAPLPLTGCPFTAQKKQRLHILALGDVGTTLLIGLRLLGAADIESIGICDLNEKNLSRLEMEINQIRYPFAGQGTEPLLPPVDIVQEDRLFDCDVFVFCASKGVPPLEAQGDVRMAQLAANRGLIRHFAALAKAAAYRGFVCIVSDPVDPLCAAFLDASGLKPWQIQGYGLGVMNARACYYAEKDGRFTHYLTAGRAFGPHGADLVIADSVTAYDDALSRKLTGQVVQANMRVRELGYKPYIAPALSSAALSILLSLRGHWHYGSVYLGDAAKGAFFGVKNRFTPAGIEYEDLPLCQTLYERLQTAYMNLCALR</sequence>